<organism evidence="9 10">
    <name type="scientific">Aphanomyces astaci</name>
    <name type="common">Crayfish plague agent</name>
    <dbReference type="NCBI Taxonomy" id="112090"/>
    <lineage>
        <taxon>Eukaryota</taxon>
        <taxon>Sar</taxon>
        <taxon>Stramenopiles</taxon>
        <taxon>Oomycota</taxon>
        <taxon>Saprolegniomycetes</taxon>
        <taxon>Saprolegniales</taxon>
        <taxon>Verrucalvaceae</taxon>
        <taxon>Aphanomyces</taxon>
    </lineage>
</organism>
<feature type="region of interest" description="Disordered" evidence="8">
    <location>
        <begin position="251"/>
        <end position="270"/>
    </location>
</feature>
<reference evidence="9 10" key="1">
    <citation type="submission" date="2018-08" db="EMBL/GenBank/DDBJ databases">
        <title>Aphanomyces genome sequencing and annotation.</title>
        <authorList>
            <person name="Minardi D."/>
            <person name="Oidtmann B."/>
            <person name="Van Der Giezen M."/>
            <person name="Studholme D.J."/>
        </authorList>
    </citation>
    <scope>NUCLEOTIDE SEQUENCE [LARGE SCALE GENOMIC DNA]</scope>
    <source>
        <strain evidence="9 10">Da</strain>
    </source>
</reference>
<dbReference type="InterPro" id="IPR007276">
    <property type="entry name" value="Nop14"/>
</dbReference>
<dbReference type="VEuPathDB" id="FungiDB:H257_06028"/>
<feature type="region of interest" description="Disordered" evidence="8">
    <location>
        <begin position="275"/>
        <end position="425"/>
    </location>
</feature>
<evidence type="ECO:0000256" key="8">
    <source>
        <dbReference type="SAM" id="MobiDB-lite"/>
    </source>
</evidence>
<dbReference type="PANTHER" id="PTHR23183">
    <property type="entry name" value="NOP14"/>
    <property type="match status" value="1"/>
</dbReference>
<feature type="compositionally biased region" description="Acidic residues" evidence="8">
    <location>
        <begin position="372"/>
        <end position="421"/>
    </location>
</feature>
<name>A0A3R7BWI7_APHAT</name>
<comment type="function">
    <text evidence="6">Involved in nucleolar processing of pre-18S ribosomal RNA. Has a role in the nuclear export of 40S pre-ribosomal subunit to the cytoplasm.</text>
</comment>
<proteinExistence type="inferred from homology"/>
<dbReference type="GO" id="GO:0030490">
    <property type="term" value="P:maturation of SSU-rRNA"/>
    <property type="evidence" value="ECO:0007669"/>
    <property type="project" value="TreeGrafter"/>
</dbReference>
<evidence type="ECO:0000256" key="4">
    <source>
        <dbReference type="ARBA" id="ARBA00022552"/>
    </source>
</evidence>
<comment type="subcellular location">
    <subcellularLocation>
        <location evidence="1">Nucleus</location>
        <location evidence="1">Nucleolus</location>
    </subcellularLocation>
</comment>
<keyword evidence="7" id="KW-0175">Coiled coil</keyword>
<dbReference type="GO" id="GO:0030692">
    <property type="term" value="C:Noc4p-Nop14p complex"/>
    <property type="evidence" value="ECO:0007669"/>
    <property type="project" value="TreeGrafter"/>
</dbReference>
<feature type="compositionally biased region" description="Basic residues" evidence="8">
    <location>
        <begin position="324"/>
        <end position="333"/>
    </location>
</feature>
<keyword evidence="3" id="KW-0690">Ribosome biogenesis</keyword>
<sequence length="864" mass="97831">MGKKERQQAVGRTKKGPGKGLKASFGKGTGKGGNAFDVQKNSKSKYEVLGKRVKGQGRNVAAARADAEERRRSTLLKQFQGRKKNNEYKDRRLGEQNEDMSLEDKMIARFQTERKRQYQQRNAAKFNLNDDGESDREEELLTHRGSKIDDFDNIDMAGEGSDDDEDRAFDHKLGRDIVNQLHFGGGGDNKGGDDGTAVEGPERKKTHEEIMQEVMMKSKMFKAEKQKNKATQDETTEQLDAQFADFQALLEFRPKKEDRPREKLDEFDKMTRELAMEAKAKATERKLSPEELAKKEHDKLADLEKKRVARMNGEDEETNDKANQRKHRKKHKAKTSEPELVLLPPKQRATDDSLVDDFQIDDEYRQRVQGENDSEEEEDEEDEDEEDEGEESEEADEESEVESEAEEESEESEEESEEDEEARAAALVKRQEAANEMPFVFPCPESAADLSRLFAQYGPTVDARSTIVSRIRAFYSPKLHADNPSKMKTFFAVLVRTFLKLASNFKRNHLDADAIATHVFGLAQDLPDAAGTVFREFVATLAKKTAKNCWPDMRDLLLLRVALHVFPVTDLRHNVISPIELVLGQVRRTTLESADHVRRALFCAGLSLQITAKKGKFMPELVHCLHEIVALVHSQDADDAWFVAPLKAFVKSKATTFPALALDAATDGLDAAAVSAAIFHSTLTTIRLAATQYASVASFVELFAPLHTLLSQIKAKSLKVQAEETLALLTKLTDASLKQRRPLRLQAHAPTVLPTFVPRFDENYAMRKDKTMERDKAQLKQLQRQVKRERKGASRELKRDAAFLSRQRTEEHNVWRAEKDAKQKEIRGWMEHQNATFNQQVRKGGELIKGGGSGPAKKRRISKK</sequence>
<feature type="compositionally biased region" description="Basic and acidic residues" evidence="8">
    <location>
        <begin position="252"/>
        <end position="270"/>
    </location>
</feature>
<feature type="region of interest" description="Disordered" evidence="8">
    <location>
        <begin position="1"/>
        <end position="38"/>
    </location>
</feature>
<feature type="region of interest" description="Disordered" evidence="8">
    <location>
        <begin position="113"/>
        <end position="207"/>
    </location>
</feature>
<keyword evidence="5" id="KW-0539">Nucleus</keyword>
<dbReference type="Proteomes" id="UP000285430">
    <property type="component" value="Unassembled WGS sequence"/>
</dbReference>
<gene>
    <name evidence="9" type="ORF">DYB37_002568</name>
</gene>
<feature type="compositionally biased region" description="Basic and acidic residues" evidence="8">
    <location>
        <begin position="84"/>
        <end position="95"/>
    </location>
</feature>
<feature type="compositionally biased region" description="Basic and acidic residues" evidence="8">
    <location>
        <begin position="275"/>
        <end position="306"/>
    </location>
</feature>
<evidence type="ECO:0000256" key="3">
    <source>
        <dbReference type="ARBA" id="ARBA00022517"/>
    </source>
</evidence>
<keyword evidence="4" id="KW-0698">rRNA processing</keyword>
<dbReference type="Pfam" id="PF04147">
    <property type="entry name" value="Nop14"/>
    <property type="match status" value="1"/>
</dbReference>
<feature type="coiled-coil region" evidence="7">
    <location>
        <begin position="765"/>
        <end position="799"/>
    </location>
</feature>
<dbReference type="GO" id="GO:0032040">
    <property type="term" value="C:small-subunit processome"/>
    <property type="evidence" value="ECO:0007669"/>
    <property type="project" value="InterPro"/>
</dbReference>
<dbReference type="AlphaFoldDB" id="A0A3R7BWI7"/>
<accession>A0A3R7BWI7</accession>
<evidence type="ECO:0000256" key="2">
    <source>
        <dbReference type="ARBA" id="ARBA00007466"/>
    </source>
</evidence>
<evidence type="ECO:0000313" key="10">
    <source>
        <dbReference type="Proteomes" id="UP000285430"/>
    </source>
</evidence>
<evidence type="ECO:0000256" key="1">
    <source>
        <dbReference type="ARBA" id="ARBA00004604"/>
    </source>
</evidence>
<evidence type="ECO:0008006" key="11">
    <source>
        <dbReference type="Google" id="ProtNLM"/>
    </source>
</evidence>
<comment type="caution">
    <text evidence="9">The sequence shown here is derived from an EMBL/GenBank/DDBJ whole genome shotgun (WGS) entry which is preliminary data.</text>
</comment>
<evidence type="ECO:0000313" key="9">
    <source>
        <dbReference type="EMBL" id="RHZ05148.1"/>
    </source>
</evidence>
<dbReference type="EMBL" id="QUTH01007222">
    <property type="protein sequence ID" value="RHZ05148.1"/>
    <property type="molecule type" value="Genomic_DNA"/>
</dbReference>
<dbReference type="PANTHER" id="PTHR23183:SF0">
    <property type="entry name" value="NUCLEOLAR PROTEIN 14"/>
    <property type="match status" value="1"/>
</dbReference>
<evidence type="ECO:0000256" key="6">
    <source>
        <dbReference type="ARBA" id="ARBA00024695"/>
    </source>
</evidence>
<comment type="similarity">
    <text evidence="2">Belongs to the NOP14 family.</text>
</comment>
<evidence type="ECO:0000256" key="7">
    <source>
        <dbReference type="SAM" id="Coils"/>
    </source>
</evidence>
<feature type="region of interest" description="Disordered" evidence="8">
    <location>
        <begin position="55"/>
        <end position="100"/>
    </location>
</feature>
<feature type="region of interest" description="Disordered" evidence="8">
    <location>
        <begin position="838"/>
        <end position="864"/>
    </location>
</feature>
<evidence type="ECO:0000256" key="5">
    <source>
        <dbReference type="ARBA" id="ARBA00023242"/>
    </source>
</evidence>
<protein>
    <recommendedName>
        <fullName evidence="11">Nucleolar protein 14</fullName>
    </recommendedName>
</protein>
<feature type="compositionally biased region" description="Basic and acidic residues" evidence="8">
    <location>
        <begin position="139"/>
        <end position="150"/>
    </location>
</feature>